<accession>A0A175RQ36</accession>
<evidence type="ECO:0000313" key="11">
    <source>
        <dbReference type="Proteomes" id="UP000078529"/>
    </source>
</evidence>
<dbReference type="PANTHER" id="PTHR42911:SF1">
    <property type="entry name" value="MODULATOR OF FTSH PROTEASE HFLC"/>
    <property type="match status" value="1"/>
</dbReference>
<dbReference type="SMART" id="SM00244">
    <property type="entry name" value="PHB"/>
    <property type="match status" value="1"/>
</dbReference>
<dbReference type="InterPro" id="IPR036013">
    <property type="entry name" value="Band_7/SPFH_dom_sf"/>
</dbReference>
<dbReference type="RefSeq" id="WP_058600659.1">
    <property type="nucleotide sequence ID" value="NZ_LDQA01000028.1"/>
</dbReference>
<sequence>MSNRFYGVLIAIALVLFVLWNSVFIVREGEQAVVTRFGEIQRVVTQPGLNFKMPFSFAGADTIQMLPNRLLRLDLNDKRVQVAGGAFYQVDAFLVYRISDAAVFRRTLSGSIAQAEQRLSTRFDAAIRRVYGLRDFQSALSEERLQMMVEVRDQIRPDAASLGLDLVDVRIRRTDLTQEVSQQTYARMRAERLAEAERVRARGRVSAREIRAGVDREVTELVAGARRDATILQGEGEAERNTISANAYQANPEFFEFYRSLQAYREAMAKGGTTMVLSPDTEFFRYFNSGDVKGNFPPRPLASTNAAPPPSAPANPAPAAPAPAAPPPAPAAPAN</sequence>
<evidence type="ECO:0000256" key="3">
    <source>
        <dbReference type="ARBA" id="ARBA00022692"/>
    </source>
</evidence>
<dbReference type="PIRSF" id="PIRSF005651">
    <property type="entry name" value="HflC"/>
    <property type="match status" value="1"/>
</dbReference>
<keyword evidence="5 8" id="KW-0472">Membrane</keyword>
<dbReference type="SUPFAM" id="SSF117892">
    <property type="entry name" value="Band 7/SPFH domain"/>
    <property type="match status" value="1"/>
</dbReference>
<keyword evidence="4 8" id="KW-1133">Transmembrane helix</keyword>
<dbReference type="AlphaFoldDB" id="A0A175RQ36"/>
<comment type="caution">
    <text evidence="10">The sequence shown here is derived from an EMBL/GenBank/DDBJ whole genome shotgun (WGS) entry which is preliminary data.</text>
</comment>
<comment type="similarity">
    <text evidence="2 6">Belongs to the band 7/mec-2 family. HflC subfamily.</text>
</comment>
<dbReference type="PANTHER" id="PTHR42911">
    <property type="entry name" value="MODULATOR OF FTSH PROTEASE HFLC"/>
    <property type="match status" value="1"/>
</dbReference>
<dbReference type="Pfam" id="PF01145">
    <property type="entry name" value="Band_7"/>
    <property type="match status" value="1"/>
</dbReference>
<comment type="function">
    <text evidence="6">HflC and HflK could regulate a protease.</text>
</comment>
<keyword evidence="11" id="KW-1185">Reference proteome</keyword>
<evidence type="ECO:0000256" key="4">
    <source>
        <dbReference type="ARBA" id="ARBA00022989"/>
    </source>
</evidence>
<feature type="compositionally biased region" description="Pro residues" evidence="7">
    <location>
        <begin position="307"/>
        <end position="335"/>
    </location>
</feature>
<evidence type="ECO:0000256" key="8">
    <source>
        <dbReference type="SAM" id="Phobius"/>
    </source>
</evidence>
<dbReference type="GO" id="GO:0016020">
    <property type="term" value="C:membrane"/>
    <property type="evidence" value="ECO:0007669"/>
    <property type="project" value="UniProtKB-SubCell"/>
</dbReference>
<evidence type="ECO:0000256" key="2">
    <source>
        <dbReference type="ARBA" id="ARBA00007862"/>
    </source>
</evidence>
<keyword evidence="3 8" id="KW-0812">Transmembrane</keyword>
<dbReference type="Gene3D" id="3.30.479.30">
    <property type="entry name" value="Band 7 domain"/>
    <property type="match status" value="1"/>
</dbReference>
<dbReference type="PATRIC" id="fig|401562.4.peg.2324"/>
<evidence type="ECO:0000256" key="5">
    <source>
        <dbReference type="ARBA" id="ARBA00023136"/>
    </source>
</evidence>
<protein>
    <recommendedName>
        <fullName evidence="6">Protein HflC</fullName>
    </recommendedName>
</protein>
<evidence type="ECO:0000256" key="6">
    <source>
        <dbReference type="PIRNR" id="PIRNR005651"/>
    </source>
</evidence>
<feature type="domain" description="Band 7" evidence="9">
    <location>
        <begin position="21"/>
        <end position="188"/>
    </location>
</feature>
<dbReference type="CDD" id="cd03405">
    <property type="entry name" value="SPFH_HflC"/>
    <property type="match status" value="1"/>
</dbReference>
<dbReference type="InterPro" id="IPR001107">
    <property type="entry name" value="Band_7"/>
</dbReference>
<reference evidence="10 11" key="1">
    <citation type="journal article" date="2016" name="Front. Microbiol.">
        <title>Genomic Resource of Rice Seed Associated Bacteria.</title>
        <authorList>
            <person name="Midha S."/>
            <person name="Bansal K."/>
            <person name="Sharma S."/>
            <person name="Kumar N."/>
            <person name="Patil P.P."/>
            <person name="Chaudhry V."/>
            <person name="Patil P.B."/>
        </authorList>
    </citation>
    <scope>NUCLEOTIDE SEQUENCE [LARGE SCALE GENOMIC DNA]</scope>
    <source>
        <strain evidence="10 11">NS365</strain>
    </source>
</reference>
<dbReference type="InterPro" id="IPR010200">
    <property type="entry name" value="HflC"/>
</dbReference>
<evidence type="ECO:0000313" key="10">
    <source>
        <dbReference type="EMBL" id="KTR04909.1"/>
    </source>
</evidence>
<evidence type="ECO:0000256" key="7">
    <source>
        <dbReference type="SAM" id="MobiDB-lite"/>
    </source>
</evidence>
<feature type="region of interest" description="Disordered" evidence="7">
    <location>
        <begin position="294"/>
        <end position="335"/>
    </location>
</feature>
<gene>
    <name evidence="10" type="ORF">NS365_12700</name>
</gene>
<proteinExistence type="inferred from homology"/>
<evidence type="ECO:0000259" key="9">
    <source>
        <dbReference type="SMART" id="SM00244"/>
    </source>
</evidence>
<feature type="transmembrane region" description="Helical" evidence="8">
    <location>
        <begin position="6"/>
        <end position="26"/>
    </location>
</feature>
<evidence type="ECO:0000256" key="1">
    <source>
        <dbReference type="ARBA" id="ARBA00004167"/>
    </source>
</evidence>
<organism evidence="10 11">
    <name type="scientific">Aureimonas ureilytica</name>
    <dbReference type="NCBI Taxonomy" id="401562"/>
    <lineage>
        <taxon>Bacteria</taxon>
        <taxon>Pseudomonadati</taxon>
        <taxon>Pseudomonadota</taxon>
        <taxon>Alphaproteobacteria</taxon>
        <taxon>Hyphomicrobiales</taxon>
        <taxon>Aurantimonadaceae</taxon>
        <taxon>Aureimonas</taxon>
    </lineage>
</organism>
<comment type="subcellular location">
    <subcellularLocation>
        <location evidence="1">Membrane</location>
        <topology evidence="1">Single-pass membrane protein</topology>
    </subcellularLocation>
</comment>
<dbReference type="Proteomes" id="UP000078529">
    <property type="component" value="Unassembled WGS sequence"/>
</dbReference>
<name>A0A175RQ36_9HYPH</name>
<dbReference type="EMBL" id="LDQA01000028">
    <property type="protein sequence ID" value="KTR04909.1"/>
    <property type="molecule type" value="Genomic_DNA"/>
</dbReference>